<proteinExistence type="predicted"/>
<gene>
    <name evidence="1" type="ORF">GCM10007173_33650</name>
</gene>
<organism evidence="1 2">
    <name type="scientific">Glutamicibacter ardleyensis</name>
    <dbReference type="NCBI Taxonomy" id="225894"/>
    <lineage>
        <taxon>Bacteria</taxon>
        <taxon>Bacillati</taxon>
        <taxon>Actinomycetota</taxon>
        <taxon>Actinomycetes</taxon>
        <taxon>Micrococcales</taxon>
        <taxon>Micrococcaceae</taxon>
        <taxon>Glutamicibacter</taxon>
    </lineage>
</organism>
<comment type="caution">
    <text evidence="1">The sequence shown here is derived from an EMBL/GenBank/DDBJ whole genome shotgun (WGS) entry which is preliminary data.</text>
</comment>
<protein>
    <submittedName>
        <fullName evidence="1">Uncharacterized protein</fullName>
    </submittedName>
</protein>
<dbReference type="Proteomes" id="UP000606115">
    <property type="component" value="Unassembled WGS sequence"/>
</dbReference>
<accession>A0ABQ2DSS1</accession>
<dbReference type="EMBL" id="BMKX01000011">
    <property type="protein sequence ID" value="GGJ71983.1"/>
    <property type="molecule type" value="Genomic_DNA"/>
</dbReference>
<evidence type="ECO:0000313" key="1">
    <source>
        <dbReference type="EMBL" id="GGJ71983.1"/>
    </source>
</evidence>
<name>A0ABQ2DSS1_9MICC</name>
<sequence length="59" mass="6730">MYAVVDNHPMRVIREAVLLTEHAVETAGQVPKHHRGESWGVALCRERTPYKKCRRGVSC</sequence>
<evidence type="ECO:0000313" key="2">
    <source>
        <dbReference type="Proteomes" id="UP000606115"/>
    </source>
</evidence>
<reference evidence="2" key="1">
    <citation type="journal article" date="2019" name="Int. J. Syst. Evol. Microbiol.">
        <title>The Global Catalogue of Microorganisms (GCM) 10K type strain sequencing project: providing services to taxonomists for standard genome sequencing and annotation.</title>
        <authorList>
            <consortium name="The Broad Institute Genomics Platform"/>
            <consortium name="The Broad Institute Genome Sequencing Center for Infectious Disease"/>
            <person name="Wu L."/>
            <person name="Ma J."/>
        </authorList>
    </citation>
    <scope>NUCLEOTIDE SEQUENCE [LARGE SCALE GENOMIC DNA]</scope>
    <source>
        <strain evidence="2">CGMCC 1.3685</strain>
    </source>
</reference>
<keyword evidence="2" id="KW-1185">Reference proteome</keyword>